<protein>
    <recommendedName>
        <fullName evidence="2">Holin</fullName>
    </recommendedName>
</protein>
<dbReference type="AlphaFoldDB" id="A0A6H1ZXS5"/>
<reference evidence="1" key="1">
    <citation type="submission" date="2020-03" db="EMBL/GenBank/DDBJ databases">
        <title>The deep terrestrial virosphere.</title>
        <authorList>
            <person name="Holmfeldt K."/>
            <person name="Nilsson E."/>
            <person name="Simone D."/>
            <person name="Lopez-Fernandez M."/>
            <person name="Wu X."/>
            <person name="de Brujin I."/>
            <person name="Lundin D."/>
            <person name="Andersson A."/>
            <person name="Bertilsson S."/>
            <person name="Dopson M."/>
        </authorList>
    </citation>
    <scope>NUCLEOTIDE SEQUENCE</scope>
    <source>
        <strain evidence="1">TM448A02956</strain>
    </source>
</reference>
<dbReference type="EMBL" id="MT144364">
    <property type="protein sequence ID" value="QJA52736.1"/>
    <property type="molecule type" value="Genomic_DNA"/>
</dbReference>
<accession>A0A6H1ZXS5</accession>
<name>A0A6H1ZXS5_9ZZZZ</name>
<organism evidence="1">
    <name type="scientific">viral metagenome</name>
    <dbReference type="NCBI Taxonomy" id="1070528"/>
    <lineage>
        <taxon>unclassified sequences</taxon>
        <taxon>metagenomes</taxon>
        <taxon>organismal metagenomes</taxon>
    </lineage>
</organism>
<evidence type="ECO:0008006" key="2">
    <source>
        <dbReference type="Google" id="ProtNLM"/>
    </source>
</evidence>
<proteinExistence type="predicted"/>
<gene>
    <name evidence="1" type="ORF">TM448A02956_0001</name>
</gene>
<sequence>MLIDSCIIGGIAAFAAIGGNAPNWETLWIAFKAFGISFLMQLAIERGIKRLVKDAN</sequence>
<evidence type="ECO:0000313" key="1">
    <source>
        <dbReference type="EMBL" id="QJA52736.1"/>
    </source>
</evidence>